<evidence type="ECO:0000313" key="1">
    <source>
        <dbReference type="EMBL" id="GAI76579.1"/>
    </source>
</evidence>
<accession>X1T9A9</accession>
<dbReference type="AlphaFoldDB" id="X1T9A9"/>
<comment type="caution">
    <text evidence="1">The sequence shown here is derived from an EMBL/GenBank/DDBJ whole genome shotgun (WGS) entry which is preliminary data.</text>
</comment>
<dbReference type="EMBL" id="BARW01005201">
    <property type="protein sequence ID" value="GAI76579.1"/>
    <property type="molecule type" value="Genomic_DNA"/>
</dbReference>
<gene>
    <name evidence="1" type="ORF">S12H4_11533</name>
</gene>
<proteinExistence type="predicted"/>
<name>X1T9A9_9ZZZZ</name>
<reference evidence="1" key="1">
    <citation type="journal article" date="2014" name="Front. Microbiol.">
        <title>High frequency of phylogenetically diverse reductive dehalogenase-homologous genes in deep subseafloor sedimentary metagenomes.</title>
        <authorList>
            <person name="Kawai M."/>
            <person name="Futagami T."/>
            <person name="Toyoda A."/>
            <person name="Takaki Y."/>
            <person name="Nishi S."/>
            <person name="Hori S."/>
            <person name="Arai W."/>
            <person name="Tsubouchi T."/>
            <person name="Morono Y."/>
            <person name="Uchiyama I."/>
            <person name="Ito T."/>
            <person name="Fujiyama A."/>
            <person name="Inagaki F."/>
            <person name="Takami H."/>
        </authorList>
    </citation>
    <scope>NUCLEOTIDE SEQUENCE</scope>
    <source>
        <strain evidence="1">Expedition CK06-06</strain>
    </source>
</reference>
<protein>
    <submittedName>
        <fullName evidence="1">Uncharacterized protein</fullName>
    </submittedName>
</protein>
<organism evidence="1">
    <name type="scientific">marine sediment metagenome</name>
    <dbReference type="NCBI Taxonomy" id="412755"/>
    <lineage>
        <taxon>unclassified sequences</taxon>
        <taxon>metagenomes</taxon>
        <taxon>ecological metagenomes</taxon>
    </lineage>
</organism>
<feature type="non-terminal residue" evidence="1">
    <location>
        <position position="1"/>
    </location>
</feature>
<sequence>QYAVIIFIKEFTKTKIRKIKKKKSSFAKIA</sequence>